<dbReference type="Gene3D" id="3.40.50.1390">
    <property type="entry name" value="Resolvase, N-terminal catalytic domain"/>
    <property type="match status" value="1"/>
</dbReference>
<accession>A0A3E5AR64</accession>
<dbReference type="Proteomes" id="UP000260970">
    <property type="component" value="Unassembled WGS sequence"/>
</dbReference>
<dbReference type="InterPro" id="IPR036162">
    <property type="entry name" value="Resolvase-like_N_sf"/>
</dbReference>
<dbReference type="PROSITE" id="PS51736">
    <property type="entry name" value="RECOMBINASES_3"/>
    <property type="match status" value="1"/>
</dbReference>
<sequence>MRFFSYGRKSVFSDKSDSIDNQFRMNREYCESKFSGQVDSWQQFSDEDFTGANTSRPDLQRMLSFIKGGFCDVLVVYQLDRLSRDVRDFANIYALLEEHGVMFISIKENIDTTTPIGRAMMYVTVVFAQMERETIAARVTDNMLGLAKKGYWTGGNPPVGYVRKHIVVNGKKHCSIEVDPDGARYVTQIFDTFLAYNCSLQGMETRFKNQGIRTQSGKFFSTTQLHKILTMPYCVEATPEVYDFYAAKGCIMDPGSPREMWDGSVGVIIYGRSTEKNKKHQAQPPEKWTVCLGKHKPFMPAEKWLAVQSRFTQNKCIKDAKWPVPLLKGVLRCKCGNLMQVSRKKKVDGTCSSWYYCRKRMRQGVDACDMGQIKCDLLDEEVLELFRGITADPALIQKFVKAETPADVPDLKAAQARVSACERKIGRLAASLALAEDSAASKYIIAEMERLDVELGALKREASLAEMESHRAAASAKDAKATAAEIAKLIHGLDGFDDKEKNAIARAVIQECTWDGERLFITL</sequence>
<dbReference type="InterPro" id="IPR050639">
    <property type="entry name" value="SSR_resolvase"/>
</dbReference>
<reference evidence="3 4" key="1">
    <citation type="submission" date="2018-08" db="EMBL/GenBank/DDBJ databases">
        <title>A genome reference for cultivated species of the human gut microbiota.</title>
        <authorList>
            <person name="Zou Y."/>
            <person name="Xue W."/>
            <person name="Luo G."/>
        </authorList>
    </citation>
    <scope>NUCLEOTIDE SEQUENCE [LARGE SCALE GENOMIC DNA]</scope>
    <source>
        <strain evidence="3 4">OM05-6AA</strain>
    </source>
</reference>
<proteinExistence type="predicted"/>
<dbReference type="PANTHER" id="PTHR30461">
    <property type="entry name" value="DNA-INVERTASE FROM LAMBDOID PROPHAGE"/>
    <property type="match status" value="1"/>
</dbReference>
<gene>
    <name evidence="3" type="ORF">DXB72_05360</name>
</gene>
<comment type="caution">
    <text evidence="3">The sequence shown here is derived from an EMBL/GenBank/DDBJ whole genome shotgun (WGS) entry which is preliminary data.</text>
</comment>
<dbReference type="InterPro" id="IPR025827">
    <property type="entry name" value="Zn_ribbon_recom_dom"/>
</dbReference>
<dbReference type="Gene3D" id="3.90.1750.20">
    <property type="entry name" value="Putative Large Serine Recombinase, Chain B, Domain 2"/>
    <property type="match status" value="1"/>
</dbReference>
<dbReference type="GO" id="GO:0003677">
    <property type="term" value="F:DNA binding"/>
    <property type="evidence" value="ECO:0007669"/>
    <property type="project" value="InterPro"/>
</dbReference>
<dbReference type="Pfam" id="PF07508">
    <property type="entry name" value="Recombinase"/>
    <property type="match status" value="1"/>
</dbReference>
<dbReference type="GO" id="GO:0000150">
    <property type="term" value="F:DNA strand exchange activity"/>
    <property type="evidence" value="ECO:0007669"/>
    <property type="project" value="InterPro"/>
</dbReference>
<dbReference type="SMART" id="SM00857">
    <property type="entry name" value="Resolvase"/>
    <property type="match status" value="1"/>
</dbReference>
<dbReference type="Pfam" id="PF00239">
    <property type="entry name" value="Resolvase"/>
    <property type="match status" value="1"/>
</dbReference>
<organism evidence="3 4">
    <name type="scientific">Agathobacter rectalis</name>
    <dbReference type="NCBI Taxonomy" id="39491"/>
    <lineage>
        <taxon>Bacteria</taxon>
        <taxon>Bacillati</taxon>
        <taxon>Bacillota</taxon>
        <taxon>Clostridia</taxon>
        <taxon>Lachnospirales</taxon>
        <taxon>Lachnospiraceae</taxon>
        <taxon>Agathobacter</taxon>
    </lineage>
</organism>
<feature type="domain" description="Recombinase" evidence="2">
    <location>
        <begin position="158"/>
        <end position="317"/>
    </location>
</feature>
<dbReference type="InterPro" id="IPR011109">
    <property type="entry name" value="DNA_bind_recombinase_dom"/>
</dbReference>
<dbReference type="PROSITE" id="PS51737">
    <property type="entry name" value="RECOMBINASE_DNA_BIND"/>
    <property type="match status" value="1"/>
</dbReference>
<dbReference type="RefSeq" id="WP_117689759.1">
    <property type="nucleotide sequence ID" value="NZ_QSUE01000002.1"/>
</dbReference>
<evidence type="ECO:0000313" key="4">
    <source>
        <dbReference type="Proteomes" id="UP000260970"/>
    </source>
</evidence>
<dbReference type="AlphaFoldDB" id="A0A3E5AR64"/>
<name>A0A3E5AR64_9FIRM</name>
<dbReference type="SUPFAM" id="SSF53041">
    <property type="entry name" value="Resolvase-like"/>
    <property type="match status" value="1"/>
</dbReference>
<dbReference type="InterPro" id="IPR038109">
    <property type="entry name" value="DNA_bind_recomb_sf"/>
</dbReference>
<evidence type="ECO:0000313" key="3">
    <source>
        <dbReference type="EMBL" id="RGN25178.1"/>
    </source>
</evidence>
<evidence type="ECO:0000259" key="2">
    <source>
        <dbReference type="PROSITE" id="PS51737"/>
    </source>
</evidence>
<dbReference type="InterPro" id="IPR006119">
    <property type="entry name" value="Resolv_N"/>
</dbReference>
<evidence type="ECO:0000259" key="1">
    <source>
        <dbReference type="PROSITE" id="PS51736"/>
    </source>
</evidence>
<dbReference type="Pfam" id="PF13408">
    <property type="entry name" value="Zn_ribbon_recom"/>
    <property type="match status" value="1"/>
</dbReference>
<feature type="domain" description="Resolvase/invertase-type recombinase catalytic" evidence="1">
    <location>
        <begin position="2"/>
        <end position="150"/>
    </location>
</feature>
<dbReference type="PANTHER" id="PTHR30461:SF23">
    <property type="entry name" value="DNA RECOMBINASE-RELATED"/>
    <property type="match status" value="1"/>
</dbReference>
<dbReference type="EMBL" id="QSUG01000003">
    <property type="protein sequence ID" value="RGN25178.1"/>
    <property type="molecule type" value="Genomic_DNA"/>
</dbReference>
<dbReference type="CDD" id="cd03768">
    <property type="entry name" value="SR_ResInv"/>
    <property type="match status" value="1"/>
</dbReference>
<protein>
    <submittedName>
        <fullName evidence="3">Recombinase family protein</fullName>
    </submittedName>
</protein>